<dbReference type="EMBL" id="CP143786">
    <property type="protein sequence ID" value="WVN87936.1"/>
    <property type="molecule type" value="Genomic_DNA"/>
</dbReference>
<accession>A0A1E3IPF7</accession>
<dbReference type="KEGG" id="cdep:91087344"/>
<dbReference type="AlphaFoldDB" id="A0A1E3IPF7"/>
<keyword evidence="2" id="KW-0812">Transmembrane</keyword>
<dbReference type="Proteomes" id="UP000094043">
    <property type="component" value="Chromosome 3"/>
</dbReference>
<keyword evidence="2" id="KW-0472">Membrane</keyword>
<reference evidence="3" key="2">
    <citation type="journal article" date="2022" name="Elife">
        <title>Obligate sexual reproduction of a homothallic fungus closely related to the Cryptococcus pathogenic species complex.</title>
        <authorList>
            <person name="Passer A.R."/>
            <person name="Clancey S.A."/>
            <person name="Shea T."/>
            <person name="David-Palma M."/>
            <person name="Averette A.F."/>
            <person name="Boekhout T."/>
            <person name="Porcel B.M."/>
            <person name="Nowrousian M."/>
            <person name="Cuomo C.A."/>
            <person name="Sun S."/>
            <person name="Heitman J."/>
            <person name="Coelho M.A."/>
        </authorList>
    </citation>
    <scope>NUCLEOTIDE SEQUENCE</scope>
    <source>
        <strain evidence="3">CBS 7841</strain>
    </source>
</reference>
<dbReference type="VEuPathDB" id="FungiDB:L203_01593"/>
<organism evidence="3 4">
    <name type="scientific">Cryptococcus depauperatus CBS 7841</name>
    <dbReference type="NCBI Taxonomy" id="1295531"/>
    <lineage>
        <taxon>Eukaryota</taxon>
        <taxon>Fungi</taxon>
        <taxon>Dikarya</taxon>
        <taxon>Basidiomycota</taxon>
        <taxon>Agaricomycotina</taxon>
        <taxon>Tremellomycetes</taxon>
        <taxon>Tremellales</taxon>
        <taxon>Cryptococcaceae</taxon>
        <taxon>Cryptococcus</taxon>
    </lineage>
</organism>
<protein>
    <submittedName>
        <fullName evidence="3">Uncharacterized protein</fullName>
    </submittedName>
</protein>
<name>A0A1E3IPF7_9TREE</name>
<sequence length="107" mass="11437">MSSMPTDVTQDPEKQSSSKHEKNWPQRYLHLTWAQLGGLVIFAIGTILLGISQANAEGLPAFGPVKAEKCRYAGAACVGASLLIAAALILQHYLRSRKGGCNCCYSG</sequence>
<reference evidence="3" key="3">
    <citation type="submission" date="2024-01" db="EMBL/GenBank/DDBJ databases">
        <authorList>
            <person name="Coelho M.A."/>
            <person name="David-Palma M."/>
            <person name="Shea T."/>
            <person name="Sun S."/>
            <person name="Cuomo C.A."/>
            <person name="Heitman J."/>
        </authorList>
    </citation>
    <scope>NUCLEOTIDE SEQUENCE</scope>
    <source>
        <strain evidence="3">CBS 7841</strain>
    </source>
</reference>
<evidence type="ECO:0000313" key="3">
    <source>
        <dbReference type="EMBL" id="WVN87936.1"/>
    </source>
</evidence>
<evidence type="ECO:0000313" key="4">
    <source>
        <dbReference type="Proteomes" id="UP000094043"/>
    </source>
</evidence>
<gene>
    <name evidence="3" type="ORF">L203_103133</name>
</gene>
<reference evidence="3" key="1">
    <citation type="submission" date="2016-06" db="EMBL/GenBank/DDBJ databases">
        <authorList>
            <person name="Cuomo C."/>
            <person name="Litvintseva A."/>
            <person name="Heitman J."/>
            <person name="Chen Y."/>
            <person name="Sun S."/>
            <person name="Springer D."/>
            <person name="Dromer F."/>
            <person name="Young S."/>
            <person name="Zeng Q."/>
            <person name="Chapman S."/>
            <person name="Gujja S."/>
            <person name="Saif S."/>
            <person name="Birren B."/>
        </authorList>
    </citation>
    <scope>NUCLEOTIDE SEQUENCE</scope>
    <source>
        <strain evidence="3">CBS 7841</strain>
    </source>
</reference>
<feature type="transmembrane region" description="Helical" evidence="2">
    <location>
        <begin position="72"/>
        <end position="90"/>
    </location>
</feature>
<keyword evidence="2" id="KW-1133">Transmembrane helix</keyword>
<proteinExistence type="predicted"/>
<feature type="transmembrane region" description="Helical" evidence="2">
    <location>
        <begin position="28"/>
        <end position="52"/>
    </location>
</feature>
<evidence type="ECO:0000256" key="1">
    <source>
        <dbReference type="SAM" id="MobiDB-lite"/>
    </source>
</evidence>
<feature type="region of interest" description="Disordered" evidence="1">
    <location>
        <begin position="1"/>
        <end position="23"/>
    </location>
</feature>
<dbReference type="RefSeq" id="XP_066068636.1">
    <property type="nucleotide sequence ID" value="XM_066212539.1"/>
</dbReference>
<dbReference type="GeneID" id="91087344"/>
<feature type="compositionally biased region" description="Basic and acidic residues" evidence="1">
    <location>
        <begin position="11"/>
        <end position="23"/>
    </location>
</feature>
<keyword evidence="4" id="KW-1185">Reference proteome</keyword>
<evidence type="ECO:0000256" key="2">
    <source>
        <dbReference type="SAM" id="Phobius"/>
    </source>
</evidence>